<feature type="domain" description="EAL" evidence="3">
    <location>
        <begin position="460"/>
        <end position="712"/>
    </location>
</feature>
<feature type="domain" description="GGDEF" evidence="4">
    <location>
        <begin position="318"/>
        <end position="451"/>
    </location>
</feature>
<dbReference type="Pfam" id="PF00563">
    <property type="entry name" value="EAL"/>
    <property type="match status" value="1"/>
</dbReference>
<dbReference type="Proteomes" id="UP000175691">
    <property type="component" value="Unassembled WGS sequence"/>
</dbReference>
<dbReference type="Pfam" id="PF13426">
    <property type="entry name" value="PAS_9"/>
    <property type="match status" value="1"/>
</dbReference>
<dbReference type="InterPro" id="IPR035919">
    <property type="entry name" value="EAL_sf"/>
</dbReference>
<dbReference type="Gene3D" id="3.30.70.270">
    <property type="match status" value="1"/>
</dbReference>
<organism evidence="5 6">
    <name type="scientific">Alteromonas confluentis</name>
    <dbReference type="NCBI Taxonomy" id="1656094"/>
    <lineage>
        <taxon>Bacteria</taxon>
        <taxon>Pseudomonadati</taxon>
        <taxon>Pseudomonadota</taxon>
        <taxon>Gammaproteobacteria</taxon>
        <taxon>Alteromonadales</taxon>
        <taxon>Alteromonadaceae</taxon>
        <taxon>Alteromonas/Salinimonas group</taxon>
        <taxon>Alteromonas</taxon>
    </lineage>
</organism>
<dbReference type="InterPro" id="IPR043128">
    <property type="entry name" value="Rev_trsase/Diguanyl_cyclase"/>
</dbReference>
<dbReference type="InterPro" id="IPR029787">
    <property type="entry name" value="Nucleotide_cyclase"/>
</dbReference>
<dbReference type="STRING" id="1656094.BFC18_16695"/>
<dbReference type="SUPFAM" id="SSF55785">
    <property type="entry name" value="PYP-like sensor domain (PAS domain)"/>
    <property type="match status" value="2"/>
</dbReference>
<dbReference type="PANTHER" id="PTHR44757:SF2">
    <property type="entry name" value="BIOFILM ARCHITECTURE MAINTENANCE PROTEIN MBAA"/>
    <property type="match status" value="1"/>
</dbReference>
<comment type="cofactor">
    <cofactor evidence="1">
        <name>Mg(2+)</name>
        <dbReference type="ChEBI" id="CHEBI:18420"/>
    </cofactor>
</comment>
<dbReference type="PROSITE" id="PS50883">
    <property type="entry name" value="EAL"/>
    <property type="match status" value="1"/>
</dbReference>
<evidence type="ECO:0000313" key="5">
    <source>
        <dbReference type="EMBL" id="OFC69705.1"/>
    </source>
</evidence>
<evidence type="ECO:0000259" key="3">
    <source>
        <dbReference type="PROSITE" id="PS50883"/>
    </source>
</evidence>
<dbReference type="CDD" id="cd01948">
    <property type="entry name" value="EAL"/>
    <property type="match status" value="1"/>
</dbReference>
<dbReference type="AlphaFoldDB" id="A0A1E7Z830"/>
<keyword evidence="6" id="KW-1185">Reference proteome</keyword>
<dbReference type="InterPro" id="IPR000160">
    <property type="entry name" value="GGDEF_dom"/>
</dbReference>
<keyword evidence="5" id="KW-0418">Kinase</keyword>
<keyword evidence="5" id="KW-0808">Transferase</keyword>
<proteinExistence type="predicted"/>
<dbReference type="SMART" id="SM00086">
    <property type="entry name" value="PAC"/>
    <property type="match status" value="2"/>
</dbReference>
<dbReference type="Pfam" id="PF00990">
    <property type="entry name" value="GGDEF"/>
    <property type="match status" value="1"/>
</dbReference>
<dbReference type="InterPro" id="IPR001610">
    <property type="entry name" value="PAC"/>
</dbReference>
<dbReference type="InterPro" id="IPR001633">
    <property type="entry name" value="EAL_dom"/>
</dbReference>
<dbReference type="EMBL" id="MDHN01000037">
    <property type="protein sequence ID" value="OFC69705.1"/>
    <property type="molecule type" value="Genomic_DNA"/>
</dbReference>
<evidence type="ECO:0000259" key="4">
    <source>
        <dbReference type="PROSITE" id="PS50887"/>
    </source>
</evidence>
<dbReference type="InterPro" id="IPR052155">
    <property type="entry name" value="Biofilm_reg_signaling"/>
</dbReference>
<dbReference type="CDD" id="cd01949">
    <property type="entry name" value="GGDEF"/>
    <property type="match status" value="1"/>
</dbReference>
<dbReference type="SMART" id="SM00267">
    <property type="entry name" value="GGDEF"/>
    <property type="match status" value="1"/>
</dbReference>
<evidence type="ECO:0000256" key="1">
    <source>
        <dbReference type="ARBA" id="ARBA00001946"/>
    </source>
</evidence>
<dbReference type="SUPFAM" id="SSF141868">
    <property type="entry name" value="EAL domain-like"/>
    <property type="match status" value="1"/>
</dbReference>
<sequence>MSQRDAEKEIAALQRRLSREKAARGQAESLLNEKSEALYDALKQSQGTESRLRLAMWAAQESYWEWKADCDEITIRTFSLRSARESKWQSNPFDLLQKIHDEDLSQLQLQWAIVLHGGEDRLEFSFRFQRKKQFMWMRLRGRVLERDEFGSAVHIVGTTRDITSEREVEQTFHLMASAFASSREPMLVLASDYTITECNGAFVGMLRAGDKQRLIGTSLPSMLVDSTRHFAAVSGSQSRFESILVTPDEREIPVDVSLSRFESQYQKRPYVIATIRDISERKFNENRLRQMAMHDDLTGLNNRNGLTESLQHILQAEKAFSLLFIDLDGFKLVNDGAGHEVGDDCLRSVARLLERIRLEGTIVTRWGGDEFVVVLPTCGEDTAMDISEYIISGIESLQIISTSTELRLSASVGIASYPNDGESIERLIQNADAAMYQAKMAGKGRANVYQQGLWESMKAQVSLLSDLRKAIEQERLDFYVQGKYDIKGVLQSGEMLCRWHSAMHGNVSPGVFIPLAEANQLDFQIGLMALSRACDYLEVMAEHGLTVPLAVNISASQLLDPLFPAEASEICFNRNIPPRLIEIELTESIFIQNEERALAALNALRQSGFSLALDDFGSGFSALSYLKMFDFDTVKLDRSLLKDIHYNKKALALFQGIIAMLQQLNIHTVIEGVELAEYLPLLREANVNLLQGFYFDKPAQFSEFILRLPMHPTVE</sequence>
<dbReference type="PROSITE" id="PS50887">
    <property type="entry name" value="GGDEF"/>
    <property type="match status" value="1"/>
</dbReference>
<dbReference type="NCBIfam" id="TIGR00254">
    <property type="entry name" value="GGDEF"/>
    <property type="match status" value="1"/>
</dbReference>
<dbReference type="SMART" id="SM00052">
    <property type="entry name" value="EAL"/>
    <property type="match status" value="1"/>
</dbReference>
<dbReference type="PANTHER" id="PTHR44757">
    <property type="entry name" value="DIGUANYLATE CYCLASE DGCP"/>
    <property type="match status" value="1"/>
</dbReference>
<evidence type="ECO:0000313" key="6">
    <source>
        <dbReference type="Proteomes" id="UP000175691"/>
    </source>
</evidence>
<dbReference type="Gene3D" id="3.20.20.450">
    <property type="entry name" value="EAL domain"/>
    <property type="match status" value="1"/>
</dbReference>
<feature type="domain" description="PAC" evidence="2">
    <location>
        <begin position="120"/>
        <end position="174"/>
    </location>
</feature>
<feature type="domain" description="PAC" evidence="2">
    <location>
        <begin position="238"/>
        <end position="290"/>
    </location>
</feature>
<accession>A0A1E7Z830</accession>
<dbReference type="InterPro" id="IPR000700">
    <property type="entry name" value="PAS-assoc_C"/>
</dbReference>
<reference evidence="5 6" key="1">
    <citation type="submission" date="2016-08" db="EMBL/GenBank/DDBJ databases">
        <authorList>
            <person name="Seilhamer J.J."/>
        </authorList>
    </citation>
    <scope>NUCLEOTIDE SEQUENCE [LARGE SCALE GENOMIC DNA]</scope>
    <source>
        <strain evidence="5 6">KCTC 42603</strain>
    </source>
</reference>
<name>A0A1E7Z830_9ALTE</name>
<dbReference type="SUPFAM" id="SSF55073">
    <property type="entry name" value="Nucleotide cyclase"/>
    <property type="match status" value="1"/>
</dbReference>
<dbReference type="InterPro" id="IPR035965">
    <property type="entry name" value="PAS-like_dom_sf"/>
</dbReference>
<dbReference type="OrthoDB" id="9176779at2"/>
<dbReference type="GO" id="GO:0016301">
    <property type="term" value="F:kinase activity"/>
    <property type="evidence" value="ECO:0007669"/>
    <property type="project" value="UniProtKB-KW"/>
</dbReference>
<protein>
    <submittedName>
        <fullName evidence="5">Histidine kinase</fullName>
    </submittedName>
</protein>
<gene>
    <name evidence="5" type="ORF">BFC18_16695</name>
</gene>
<dbReference type="InterPro" id="IPR000014">
    <property type="entry name" value="PAS"/>
</dbReference>
<comment type="caution">
    <text evidence="5">The sequence shown here is derived from an EMBL/GenBank/DDBJ whole genome shotgun (WGS) entry which is preliminary data.</text>
</comment>
<dbReference type="Gene3D" id="3.30.450.20">
    <property type="entry name" value="PAS domain"/>
    <property type="match status" value="2"/>
</dbReference>
<dbReference type="FunFam" id="3.30.70.270:FF:000001">
    <property type="entry name" value="Diguanylate cyclase domain protein"/>
    <property type="match status" value="1"/>
</dbReference>
<dbReference type="RefSeq" id="WP_070126503.1">
    <property type="nucleotide sequence ID" value="NZ_MDHN01000037.1"/>
</dbReference>
<dbReference type="CDD" id="cd00130">
    <property type="entry name" value="PAS"/>
    <property type="match status" value="1"/>
</dbReference>
<evidence type="ECO:0000259" key="2">
    <source>
        <dbReference type="PROSITE" id="PS50113"/>
    </source>
</evidence>
<dbReference type="PROSITE" id="PS50113">
    <property type="entry name" value="PAC"/>
    <property type="match status" value="2"/>
</dbReference>